<feature type="compositionally biased region" description="Polar residues" evidence="1">
    <location>
        <begin position="420"/>
        <end position="437"/>
    </location>
</feature>
<proteinExistence type="predicted"/>
<feature type="transmembrane region" description="Helical" evidence="2">
    <location>
        <begin position="817"/>
        <end position="837"/>
    </location>
</feature>
<dbReference type="InterPro" id="IPR049224">
    <property type="entry name" value="DUF6821"/>
</dbReference>
<feature type="region of interest" description="Disordered" evidence="1">
    <location>
        <begin position="367"/>
        <end position="386"/>
    </location>
</feature>
<feature type="region of interest" description="Disordered" evidence="1">
    <location>
        <begin position="120"/>
        <end position="152"/>
    </location>
</feature>
<dbReference type="OrthoDB" id="621651at2759"/>
<feature type="region of interest" description="Disordered" evidence="1">
    <location>
        <begin position="315"/>
        <end position="336"/>
    </location>
</feature>
<dbReference type="Pfam" id="PF20705">
    <property type="entry name" value="DUF6821"/>
    <property type="match status" value="1"/>
</dbReference>
<dbReference type="EMBL" id="RWGY01000011">
    <property type="protein sequence ID" value="TVU29684.1"/>
    <property type="molecule type" value="Genomic_DNA"/>
</dbReference>
<sequence length="897" mass="97102">MAADVGQRFSGWACSDSPYNDHNPQDPSVQKMVLDHGSVSFGRFAAEPLSWERRSVFAHNSRQEEISKLTAPGLVAQKKAFFEEYYKKRHLRAHGAMHETQEMSEEADEDKTLDRISQEDQLPAVSDDPVASGRSSSFEPSTEVSSSDERKCQDSHEMGFLTFNPLFSQTAGFQNIQQEERYSSGQKHCHDRELPCAADTSSNNGHINEAFERKVLAPRCVVSNDNDENDIAGSRIVLPIASLQSEGLKMDRKKQGPRKTIAFVNRPVKRSKDLSTSVIHIPRVDLRMNSNRPSQDLKDPFHKRVEMKLRALSDRMSADKAAASSRSASYQPPDRAMASCRSSIQNSDKLATSRSSLCQNTGRIVAPSKSAGQASYRSPKDVHTDALPRGIFNKGSRASHVASGNSTATGKSSAKILVMPNSSQVSGKTSRTTQVTSKGVAVPTSVNNKSQNKRKQRSTTAALDENNPKRGHVRKSMPPSTRSSSDNSLPAAKAPKIANRTDMTKVTSTRAVSMAGSSKRNTRSNLTGGPSVTKNKPRATAMEDAASEISDWEVLSAASACGSDDRDDVVVVSGGGGDVLSDHFVLDPDSPDAGFPGGGSWSEPEAFRGMEDQRAVLDLLEGFDCISQESLDLDAGLSSVQLQEGGVDENRESSVLEAAAACGANLSAEVTQAEALQVDAEQENNSACSCGELDSVLQPAQHNEVGEHLDSDATTAPDASEVSDDSSVQLAEHGGTETSCIEDVVTADGIHGEQGEQEQGDDAYSASGCDESYGEPKDGSFPLVQNSGNGEGEKQVVVWWRLPFKLLPYCAWKVKPVWSFSIAAALLGLVVLGRRMYRMKHKAKGMPQIKIAFDDKRASQFANRAARLNEAFLIARRVPMLRTSSGAVLPWSMVQER</sequence>
<dbReference type="Gramene" id="TVU29684">
    <property type="protein sequence ID" value="TVU29684"/>
    <property type="gene ID" value="EJB05_21262"/>
</dbReference>
<feature type="compositionally biased region" description="Polar residues" evidence="1">
    <location>
        <begin position="478"/>
        <end position="488"/>
    </location>
</feature>
<gene>
    <name evidence="4" type="ORF">EJB05_21262</name>
</gene>
<feature type="compositionally biased region" description="Polar residues" evidence="1">
    <location>
        <begin position="17"/>
        <end position="28"/>
    </location>
</feature>
<comment type="caution">
    <text evidence="4">The sequence shown here is derived from an EMBL/GenBank/DDBJ whole genome shotgun (WGS) entry which is preliminary data.</text>
</comment>
<feature type="compositionally biased region" description="Low complexity" evidence="1">
    <location>
        <begin position="135"/>
        <end position="145"/>
    </location>
</feature>
<evidence type="ECO:0000256" key="2">
    <source>
        <dbReference type="SAM" id="Phobius"/>
    </source>
</evidence>
<feature type="region of interest" description="Disordered" evidence="1">
    <location>
        <begin position="753"/>
        <end position="787"/>
    </location>
</feature>
<keyword evidence="5" id="KW-1185">Reference proteome</keyword>
<evidence type="ECO:0000313" key="5">
    <source>
        <dbReference type="Proteomes" id="UP000324897"/>
    </source>
</evidence>
<evidence type="ECO:0000259" key="3">
    <source>
        <dbReference type="Pfam" id="PF20705"/>
    </source>
</evidence>
<protein>
    <recommendedName>
        <fullName evidence="3">DUF6821 domain-containing protein</fullName>
    </recommendedName>
</protein>
<dbReference type="PANTHER" id="PTHR33646">
    <property type="entry name" value="GB|AAF00631.1"/>
    <property type="match status" value="1"/>
</dbReference>
<feature type="compositionally biased region" description="Polar residues" evidence="1">
    <location>
        <begin position="402"/>
        <end position="412"/>
    </location>
</feature>
<evidence type="ECO:0000256" key="1">
    <source>
        <dbReference type="SAM" id="MobiDB-lite"/>
    </source>
</evidence>
<feature type="region of interest" description="Disordered" evidence="1">
    <location>
        <begin position="707"/>
        <end position="735"/>
    </location>
</feature>
<feature type="domain" description="DUF6821" evidence="3">
    <location>
        <begin position="817"/>
        <end position="883"/>
    </location>
</feature>
<dbReference type="PANTHER" id="PTHR33646:SF22">
    <property type="entry name" value="OS02G0558500 PROTEIN"/>
    <property type="match status" value="1"/>
</dbReference>
<keyword evidence="2" id="KW-1133">Transmembrane helix</keyword>
<dbReference type="Proteomes" id="UP000324897">
    <property type="component" value="Chromosome 1"/>
</dbReference>
<feature type="region of interest" description="Disordered" evidence="1">
    <location>
        <begin position="396"/>
        <end position="545"/>
    </location>
</feature>
<feature type="region of interest" description="Disordered" evidence="1">
    <location>
        <begin position="1"/>
        <end position="29"/>
    </location>
</feature>
<keyword evidence="2" id="KW-0812">Transmembrane</keyword>
<keyword evidence="2" id="KW-0472">Membrane</keyword>
<dbReference type="InterPro" id="IPR045883">
    <property type="entry name" value="At4g13530-like"/>
</dbReference>
<feature type="compositionally biased region" description="Low complexity" evidence="1">
    <location>
        <begin position="319"/>
        <end position="329"/>
    </location>
</feature>
<organism evidence="4 5">
    <name type="scientific">Eragrostis curvula</name>
    <name type="common">weeping love grass</name>
    <dbReference type="NCBI Taxonomy" id="38414"/>
    <lineage>
        <taxon>Eukaryota</taxon>
        <taxon>Viridiplantae</taxon>
        <taxon>Streptophyta</taxon>
        <taxon>Embryophyta</taxon>
        <taxon>Tracheophyta</taxon>
        <taxon>Spermatophyta</taxon>
        <taxon>Magnoliopsida</taxon>
        <taxon>Liliopsida</taxon>
        <taxon>Poales</taxon>
        <taxon>Poaceae</taxon>
        <taxon>PACMAD clade</taxon>
        <taxon>Chloridoideae</taxon>
        <taxon>Eragrostideae</taxon>
        <taxon>Eragrostidinae</taxon>
        <taxon>Eragrostis</taxon>
    </lineage>
</organism>
<dbReference type="AlphaFoldDB" id="A0A5J9V2D4"/>
<name>A0A5J9V2D4_9POAL</name>
<feature type="compositionally biased region" description="Polar residues" evidence="1">
    <location>
        <begin position="504"/>
        <end position="534"/>
    </location>
</feature>
<evidence type="ECO:0000313" key="4">
    <source>
        <dbReference type="EMBL" id="TVU29684.1"/>
    </source>
</evidence>
<reference evidence="4 5" key="1">
    <citation type="journal article" date="2019" name="Sci. Rep.">
        <title>A high-quality genome of Eragrostis curvula grass provides insights into Poaceae evolution and supports new strategies to enhance forage quality.</title>
        <authorList>
            <person name="Carballo J."/>
            <person name="Santos B.A.C.M."/>
            <person name="Zappacosta D."/>
            <person name="Garbus I."/>
            <person name="Selva J.P."/>
            <person name="Gallo C.A."/>
            <person name="Diaz A."/>
            <person name="Albertini E."/>
            <person name="Caccamo M."/>
            <person name="Echenique V."/>
        </authorList>
    </citation>
    <scope>NUCLEOTIDE SEQUENCE [LARGE SCALE GENOMIC DNA]</scope>
    <source>
        <strain evidence="5">cv. Victoria</strain>
        <tissue evidence="4">Leaf</tissue>
    </source>
</reference>
<accession>A0A5J9V2D4</accession>